<feature type="region of interest" description="Disordered" evidence="1">
    <location>
        <begin position="1126"/>
        <end position="1198"/>
    </location>
</feature>
<feature type="region of interest" description="Disordered" evidence="1">
    <location>
        <begin position="1031"/>
        <end position="1086"/>
    </location>
</feature>
<feature type="compositionally biased region" description="Polar residues" evidence="1">
    <location>
        <begin position="395"/>
        <end position="414"/>
    </location>
</feature>
<feature type="region of interest" description="Disordered" evidence="1">
    <location>
        <begin position="42"/>
        <end position="61"/>
    </location>
</feature>
<proteinExistence type="predicted"/>
<evidence type="ECO:0000256" key="1">
    <source>
        <dbReference type="SAM" id="MobiDB-lite"/>
    </source>
</evidence>
<keyword evidence="2" id="KW-0732">Signal</keyword>
<feature type="region of interest" description="Disordered" evidence="1">
    <location>
        <begin position="890"/>
        <end position="995"/>
    </location>
</feature>
<feature type="compositionally biased region" description="Low complexity" evidence="1">
    <location>
        <begin position="804"/>
        <end position="817"/>
    </location>
</feature>
<dbReference type="EMBL" id="JBEHCU010008452">
    <property type="protein sequence ID" value="KAL1382841.1"/>
    <property type="molecule type" value="Genomic_DNA"/>
</dbReference>
<name>A0ABD1CZD2_CULPP</name>
<feature type="compositionally biased region" description="Polar residues" evidence="1">
    <location>
        <begin position="357"/>
        <end position="376"/>
    </location>
</feature>
<reference evidence="3 4" key="1">
    <citation type="submission" date="2024-05" db="EMBL/GenBank/DDBJ databases">
        <title>Culex pipiens pipiens assembly and annotation.</title>
        <authorList>
            <person name="Alout H."/>
            <person name="Durand T."/>
        </authorList>
    </citation>
    <scope>NUCLEOTIDE SEQUENCE [LARGE SCALE GENOMIC DNA]</scope>
    <source>
        <strain evidence="3">HA-2024</strain>
        <tissue evidence="3">Whole body</tissue>
    </source>
</reference>
<feature type="compositionally biased region" description="Polar residues" evidence="1">
    <location>
        <begin position="474"/>
        <end position="485"/>
    </location>
</feature>
<feature type="compositionally biased region" description="Basic residues" evidence="1">
    <location>
        <begin position="142"/>
        <end position="153"/>
    </location>
</feature>
<feature type="chain" id="PRO_5044872818" evidence="2">
    <location>
        <begin position="21"/>
        <end position="1198"/>
    </location>
</feature>
<feature type="compositionally biased region" description="Acidic residues" evidence="1">
    <location>
        <begin position="1068"/>
        <end position="1084"/>
    </location>
</feature>
<feature type="compositionally biased region" description="Low complexity" evidence="1">
    <location>
        <begin position="827"/>
        <end position="847"/>
    </location>
</feature>
<accession>A0ABD1CZD2</accession>
<feature type="region of interest" description="Disordered" evidence="1">
    <location>
        <begin position="799"/>
        <end position="873"/>
    </location>
</feature>
<feature type="compositionally biased region" description="Low complexity" evidence="1">
    <location>
        <begin position="695"/>
        <end position="713"/>
    </location>
</feature>
<sequence>MAQWFVPVLLLATLLVTSECVSKKRENQYEINVRHGPFEIHQRHVNTKPFKRTNPNDEGAMDQLGYRKEASLSEEVVTEQQPKKEPPRKHADNSGSKGSKVRGASVYRGQKKARHSWGYTANYGQSEFVTTTKRPQSFSKYGQRKKKTRRPHHSVNLEDDDVEFKTLLSSERTQMEELAEKELMAGMKNFPFEKHIFPDEQFKAQKHHKNHNMDENYFQRTTKAPPESRYVTPTVLHNNPQLRVPSGKEKKGPVKFPAAAKTTQKPTIPPPVMTTQKPRKFRLPSSKESEEKDDKDEIYLLVKYEKPKPGGKAKANILEINDSDNELAKSAANRGRTRYTSDKVGSSSSELDDTQRSVKQNSVEVSTPSYSVSENLESGERVNQAPTPQPLLGTTAGQGVPNTGSGNIGPNQSGVAPGFPVQQDRLAQKYLQLQQNQQNQQLSTTQSSPVQQNVQIIQEAVTPASPQPVGPTHATPTNPWVQNTPPTLNQNFPSQPNLQSVWSQNQQSFQNIQNQLNQQNLQNQNLFFQTLQNQQTNLINRNRMAEALARQTRPTQPFFNQPNLPTFPNFPSAPSFPNQNLDFSGPMANPMIPPLNQPMYPQTYFNQPGPAFPHNSLNQHVFLGQSHNYMNSPQHLFTRSLMNSLSSANHLNPQAFLNQLGHSWNKPEGLHKPLNFQSLSQDFDNLIAKTKESQNNKNSNQLNSNSDQPSNPQTFFEQNQATTQPPPRSFQSFDFVNQNKVSNNERGNVRFNQENVQNQNQQSRPQTFFKQDDEQNSQNNQNESPNFGNRNIELNAANSQASPDNAQNAQRQSQQDQTGPQLFPTDSQNTQNSQPSINQQSQEEQSSAPNLPPTFLIPDHIRKIPPNQGMQQTVHQPDGLMVQHNAIRIQHQTQQQQQAQPEATSELKLADQGDSRVQLDRSAKGSVEEPAGNSLQQDSRSSEQREYGGSSGLRDSYGDVVGEEFADFGEGARRPDTKSAEEEEDASLEELSETTDPLELSRMLVHRNGGLTVEQFNKLFRDYFDKDLTESDVQNLEEETGTSGRSAGVDGNELTPASGSSGSVEVGGEVEEDLPGSFEADDQEQNIRVQINKAGARHEPIVKIGYGSSKSHQGVYKSPKFFEKLRESSVEDDWAPPEHLQEIAPSGEQDGGEYEQQEQSVSGEPEQQQQQQGNSVSENPTNSGHQGGLSYIKFEKFN</sequence>
<evidence type="ECO:0000313" key="3">
    <source>
        <dbReference type="EMBL" id="KAL1382841.1"/>
    </source>
</evidence>
<comment type="caution">
    <text evidence="3">The sequence shown here is derived from an EMBL/GenBank/DDBJ whole genome shotgun (WGS) entry which is preliminary data.</text>
</comment>
<feature type="compositionally biased region" description="Polar residues" evidence="1">
    <location>
        <begin position="714"/>
        <end position="732"/>
    </location>
</feature>
<feature type="signal peptide" evidence="2">
    <location>
        <begin position="1"/>
        <end position="20"/>
    </location>
</feature>
<feature type="compositionally biased region" description="Basic and acidic residues" evidence="1">
    <location>
        <begin position="970"/>
        <end position="980"/>
    </location>
</feature>
<feature type="region of interest" description="Disordered" evidence="1">
    <location>
        <begin position="463"/>
        <end position="485"/>
    </location>
</feature>
<gene>
    <name evidence="3" type="ORF">pipiens_003378</name>
</gene>
<feature type="compositionally biased region" description="Low complexity" evidence="1">
    <location>
        <begin position="1058"/>
        <end position="1067"/>
    </location>
</feature>
<feature type="compositionally biased region" description="Basic and acidic residues" evidence="1">
    <location>
        <begin position="81"/>
        <end position="92"/>
    </location>
</feature>
<organism evidence="3 4">
    <name type="scientific">Culex pipiens pipiens</name>
    <name type="common">Northern house mosquito</name>
    <dbReference type="NCBI Taxonomy" id="38569"/>
    <lineage>
        <taxon>Eukaryota</taxon>
        <taxon>Metazoa</taxon>
        <taxon>Ecdysozoa</taxon>
        <taxon>Arthropoda</taxon>
        <taxon>Hexapoda</taxon>
        <taxon>Insecta</taxon>
        <taxon>Pterygota</taxon>
        <taxon>Neoptera</taxon>
        <taxon>Endopterygota</taxon>
        <taxon>Diptera</taxon>
        <taxon>Nematocera</taxon>
        <taxon>Culicoidea</taxon>
        <taxon>Culicidae</taxon>
        <taxon>Culicinae</taxon>
        <taxon>Culicini</taxon>
        <taxon>Culex</taxon>
        <taxon>Culex</taxon>
    </lineage>
</organism>
<evidence type="ECO:0000256" key="2">
    <source>
        <dbReference type="SAM" id="SignalP"/>
    </source>
</evidence>
<protein>
    <submittedName>
        <fullName evidence="3">Uncharacterized protein</fullName>
    </submittedName>
</protein>
<dbReference type="Proteomes" id="UP001562425">
    <property type="component" value="Unassembled WGS sequence"/>
</dbReference>
<feature type="region of interest" description="Disordered" evidence="1">
    <location>
        <begin position="694"/>
        <end position="732"/>
    </location>
</feature>
<feature type="region of interest" description="Disordered" evidence="1">
    <location>
        <begin position="134"/>
        <end position="153"/>
    </location>
</feature>
<feature type="compositionally biased region" description="Basic and acidic residues" evidence="1">
    <location>
        <begin position="908"/>
        <end position="927"/>
    </location>
</feature>
<feature type="compositionally biased region" description="Low complexity" evidence="1">
    <location>
        <begin position="890"/>
        <end position="900"/>
    </location>
</feature>
<feature type="compositionally biased region" description="Basic and acidic residues" evidence="1">
    <location>
        <begin position="285"/>
        <end position="294"/>
    </location>
</feature>
<dbReference type="AlphaFoldDB" id="A0ABD1CZD2"/>
<keyword evidence="4" id="KW-1185">Reference proteome</keyword>
<feature type="region of interest" description="Disordered" evidence="1">
    <location>
        <begin position="771"/>
        <end position="790"/>
    </location>
</feature>
<feature type="region of interest" description="Disordered" evidence="1">
    <location>
        <begin position="70"/>
        <end position="111"/>
    </location>
</feature>
<evidence type="ECO:0000313" key="4">
    <source>
        <dbReference type="Proteomes" id="UP001562425"/>
    </source>
</evidence>
<feature type="compositionally biased region" description="Low complexity" evidence="1">
    <location>
        <begin position="1157"/>
        <end position="1179"/>
    </location>
</feature>
<feature type="compositionally biased region" description="Acidic residues" evidence="1">
    <location>
        <begin position="981"/>
        <end position="993"/>
    </location>
</feature>
<feature type="region of interest" description="Disordered" evidence="1">
    <location>
        <begin position="330"/>
        <end position="419"/>
    </location>
</feature>
<feature type="region of interest" description="Disordered" evidence="1">
    <location>
        <begin position="236"/>
        <end position="294"/>
    </location>
</feature>